<dbReference type="NCBIfam" id="NF002469">
    <property type="entry name" value="PRK01712.1"/>
    <property type="match status" value="1"/>
</dbReference>
<dbReference type="GO" id="GO:0006402">
    <property type="term" value="P:mRNA catabolic process"/>
    <property type="evidence" value="ECO:0007669"/>
    <property type="project" value="InterPro"/>
</dbReference>
<dbReference type="HAMAP" id="MF_00167">
    <property type="entry name" value="CsrA"/>
    <property type="match status" value="1"/>
</dbReference>
<evidence type="ECO:0000256" key="3">
    <source>
        <dbReference type="ARBA" id="ARBA00022845"/>
    </source>
</evidence>
<dbReference type="SUPFAM" id="SSF117130">
    <property type="entry name" value="CsrA-like"/>
    <property type="match status" value="1"/>
</dbReference>
<dbReference type="EMBL" id="FNED01000004">
    <property type="protein sequence ID" value="SDI47722.1"/>
    <property type="molecule type" value="Genomic_DNA"/>
</dbReference>
<evidence type="ECO:0000256" key="1">
    <source>
        <dbReference type="ARBA" id="ARBA00022490"/>
    </source>
</evidence>
<comment type="subunit">
    <text evidence="5">Homodimer; the beta-strands of each monomer intercalate to form a hydrophobic core, while the alpha-helices form wings that extend away from the core.</text>
</comment>
<accession>A0A0D1XJJ0</accession>
<evidence type="ECO:0000313" key="9">
    <source>
        <dbReference type="Proteomes" id="UP000182836"/>
    </source>
</evidence>
<keyword evidence="2 5" id="KW-0678">Repressor</keyword>
<reference evidence="6 8" key="1">
    <citation type="submission" date="2015-07" db="EMBL/GenBank/DDBJ databases">
        <title>Fjat-14205 dsm 2895.</title>
        <authorList>
            <person name="Liu B."/>
            <person name="Wang J."/>
            <person name="Zhu Y."/>
            <person name="Liu G."/>
            <person name="Chen Q."/>
            <person name="Chen Z."/>
            <person name="Lan J."/>
            <person name="Che J."/>
            <person name="Ge C."/>
            <person name="Shi H."/>
            <person name="Pan Z."/>
            <person name="Liu X."/>
        </authorList>
    </citation>
    <scope>NUCLEOTIDE SEQUENCE [LARGE SCALE GENOMIC DNA]</scope>
    <source>
        <strain evidence="6 8">DSM 2895</strain>
    </source>
</reference>
<dbReference type="AlphaFoldDB" id="A0A0D1XJJ0"/>
<dbReference type="PANTHER" id="PTHR34984">
    <property type="entry name" value="CARBON STORAGE REGULATOR"/>
    <property type="match status" value="1"/>
</dbReference>
<dbReference type="GO" id="GO:1902208">
    <property type="term" value="P:regulation of bacterial-type flagellum assembly"/>
    <property type="evidence" value="ECO:0007669"/>
    <property type="project" value="UniProtKB-UniRule"/>
</dbReference>
<dbReference type="Pfam" id="PF02599">
    <property type="entry name" value="CsrA"/>
    <property type="match status" value="1"/>
</dbReference>
<dbReference type="InterPro" id="IPR003751">
    <property type="entry name" value="CsrA"/>
</dbReference>
<dbReference type="OrthoDB" id="9809061at2"/>
<sequence length="78" mass="8883">MLVLSRKVGEKIMVGDSIQIKVISVDGDQVKLGIEAPQNVSIYREEVYETLQQENKLAGQRVPGLNLEQIRRLYLDKE</sequence>
<gene>
    <name evidence="5" type="primary">csrA</name>
    <name evidence="6" type="ORF">AF333_02955</name>
    <name evidence="7" type="ORF">SAMN04487909_104159</name>
</gene>
<comment type="subcellular location">
    <subcellularLocation>
        <location evidence="5">Cytoplasm</location>
    </subcellularLocation>
</comment>
<name>A0A0D1XJJ0_ANEMI</name>
<comment type="similarity">
    <text evidence="5">Belongs to the CsrA/RsmA family.</text>
</comment>
<evidence type="ECO:0000256" key="2">
    <source>
        <dbReference type="ARBA" id="ARBA00022491"/>
    </source>
</evidence>
<dbReference type="FunFam" id="2.60.40.4380:FF:000002">
    <property type="entry name" value="Translational regulator CsrA"/>
    <property type="match status" value="1"/>
</dbReference>
<organism evidence="6 8">
    <name type="scientific">Aneurinibacillus migulanus</name>
    <name type="common">Bacillus migulanus</name>
    <dbReference type="NCBI Taxonomy" id="47500"/>
    <lineage>
        <taxon>Bacteria</taxon>
        <taxon>Bacillati</taxon>
        <taxon>Bacillota</taxon>
        <taxon>Bacilli</taxon>
        <taxon>Bacillales</taxon>
        <taxon>Paenibacillaceae</taxon>
        <taxon>Aneurinibacillus group</taxon>
        <taxon>Aneurinibacillus</taxon>
    </lineage>
</organism>
<evidence type="ECO:0000256" key="5">
    <source>
        <dbReference type="HAMAP-Rule" id="MF_00167"/>
    </source>
</evidence>
<dbReference type="RefSeq" id="WP_043067647.1">
    <property type="nucleotide sequence ID" value="NZ_BJOA01000081.1"/>
</dbReference>
<evidence type="ECO:0000313" key="8">
    <source>
        <dbReference type="Proteomes" id="UP000037269"/>
    </source>
</evidence>
<keyword evidence="4 5" id="KW-0694">RNA-binding</keyword>
<dbReference type="PANTHER" id="PTHR34984:SF1">
    <property type="entry name" value="CARBON STORAGE REGULATOR"/>
    <property type="match status" value="1"/>
</dbReference>
<comment type="function">
    <text evidence="5">A translational regulator that binds mRNA to regulate translation initiation and/or mRNA stability. Usually binds in the 5'-UTR at or near the Shine-Dalgarno sequence preventing ribosome-binding, thus repressing translation. Its main target seems to be the major flagellin gene, while its function is anatagonized by FliW.</text>
</comment>
<dbReference type="Proteomes" id="UP000182836">
    <property type="component" value="Unassembled WGS sequence"/>
</dbReference>
<dbReference type="GO" id="GO:0048027">
    <property type="term" value="F:mRNA 5'-UTR binding"/>
    <property type="evidence" value="ECO:0007669"/>
    <property type="project" value="UniProtKB-UniRule"/>
</dbReference>
<dbReference type="GO" id="GO:0044781">
    <property type="term" value="P:bacterial-type flagellum organization"/>
    <property type="evidence" value="ECO:0007669"/>
    <property type="project" value="UniProtKB-KW"/>
</dbReference>
<keyword evidence="8" id="KW-1185">Reference proteome</keyword>
<dbReference type="GO" id="GO:0005829">
    <property type="term" value="C:cytosol"/>
    <property type="evidence" value="ECO:0007669"/>
    <property type="project" value="TreeGrafter"/>
</dbReference>
<dbReference type="GeneID" id="42304168"/>
<proteinExistence type="inferred from homology"/>
<dbReference type="STRING" id="47500.AF333_02955"/>
<dbReference type="PATRIC" id="fig|47500.8.peg.2951"/>
<dbReference type="EMBL" id="LGUG01000004">
    <property type="protein sequence ID" value="KON94603.1"/>
    <property type="molecule type" value="Genomic_DNA"/>
</dbReference>
<evidence type="ECO:0000313" key="7">
    <source>
        <dbReference type="EMBL" id="SDI47722.1"/>
    </source>
</evidence>
<keyword evidence="1 5" id="KW-0963">Cytoplasm</keyword>
<evidence type="ECO:0000313" key="6">
    <source>
        <dbReference type="EMBL" id="KON94603.1"/>
    </source>
</evidence>
<keyword evidence="3 5" id="KW-0810">Translation regulation</keyword>
<dbReference type="InterPro" id="IPR036107">
    <property type="entry name" value="CsrA_sf"/>
</dbReference>
<reference evidence="7 9" key="2">
    <citation type="submission" date="2016-10" db="EMBL/GenBank/DDBJ databases">
        <authorList>
            <person name="de Groot N.N."/>
        </authorList>
    </citation>
    <scope>NUCLEOTIDE SEQUENCE [LARGE SCALE GENOMIC DNA]</scope>
    <source>
        <strain evidence="7 9">DSM 2895</strain>
    </source>
</reference>
<keyword evidence="5" id="KW-1005">Bacterial flagellum biogenesis</keyword>
<dbReference type="Proteomes" id="UP000037269">
    <property type="component" value="Unassembled WGS sequence"/>
</dbReference>
<dbReference type="GO" id="GO:0045947">
    <property type="term" value="P:negative regulation of translational initiation"/>
    <property type="evidence" value="ECO:0007669"/>
    <property type="project" value="UniProtKB-UniRule"/>
</dbReference>
<evidence type="ECO:0000256" key="4">
    <source>
        <dbReference type="ARBA" id="ARBA00022884"/>
    </source>
</evidence>
<protein>
    <recommendedName>
        <fullName evidence="5">Translational regulator CsrA</fullName>
    </recommendedName>
</protein>
<dbReference type="NCBIfam" id="TIGR00202">
    <property type="entry name" value="csrA"/>
    <property type="match status" value="1"/>
</dbReference>
<dbReference type="Gene3D" id="2.60.40.4380">
    <property type="entry name" value="Translational regulator CsrA"/>
    <property type="match status" value="1"/>
</dbReference>
<dbReference type="GO" id="GO:0006109">
    <property type="term" value="P:regulation of carbohydrate metabolic process"/>
    <property type="evidence" value="ECO:0007669"/>
    <property type="project" value="InterPro"/>
</dbReference>